<dbReference type="Gene3D" id="1.10.287.470">
    <property type="entry name" value="Helix hairpin bin"/>
    <property type="match status" value="1"/>
</dbReference>
<feature type="signal peptide" evidence="2">
    <location>
        <begin position="1"/>
        <end position="34"/>
    </location>
</feature>
<dbReference type="EMBL" id="CP022423">
    <property type="protein sequence ID" value="ASM76625.1"/>
    <property type="molecule type" value="Genomic_DNA"/>
</dbReference>
<dbReference type="KEGG" id="vff:VITFI_CDS0847"/>
<dbReference type="PANTHER" id="PTHR30469:SF38">
    <property type="entry name" value="HLYD FAMILY SECRETION PROTEIN"/>
    <property type="match status" value="1"/>
</dbReference>
<dbReference type="Pfam" id="PF25917">
    <property type="entry name" value="BSH_RND"/>
    <property type="match status" value="1"/>
</dbReference>
<accession>A0A221KCB6</accession>
<evidence type="ECO:0000259" key="4">
    <source>
        <dbReference type="Pfam" id="PF25917"/>
    </source>
</evidence>
<name>A0A221KCB6_VITFI</name>
<dbReference type="InterPro" id="IPR058649">
    <property type="entry name" value="CzcB_C"/>
</dbReference>
<feature type="chain" id="PRO_5013324693" evidence="2">
    <location>
        <begin position="35"/>
        <end position="367"/>
    </location>
</feature>
<proteinExistence type="inferred from homology"/>
<keyword evidence="7" id="KW-1185">Reference proteome</keyword>
<dbReference type="Pfam" id="PF25876">
    <property type="entry name" value="HH_MFP_RND"/>
    <property type="match status" value="1"/>
</dbReference>
<feature type="domain" description="CzcB-like C-terminal circularly permuted SH3-like" evidence="5">
    <location>
        <begin position="298"/>
        <end position="351"/>
    </location>
</feature>
<dbReference type="GO" id="GO:0015562">
    <property type="term" value="F:efflux transmembrane transporter activity"/>
    <property type="evidence" value="ECO:0007669"/>
    <property type="project" value="TreeGrafter"/>
</dbReference>
<dbReference type="Gene3D" id="2.40.50.100">
    <property type="match status" value="1"/>
</dbReference>
<evidence type="ECO:0000313" key="7">
    <source>
        <dbReference type="Proteomes" id="UP000199729"/>
    </source>
</evidence>
<dbReference type="OrthoDB" id="9806939at2"/>
<dbReference type="Proteomes" id="UP000199729">
    <property type="component" value="Chromosome"/>
</dbReference>
<evidence type="ECO:0000259" key="3">
    <source>
        <dbReference type="Pfam" id="PF25876"/>
    </source>
</evidence>
<dbReference type="InterPro" id="IPR006143">
    <property type="entry name" value="RND_pump_MFP"/>
</dbReference>
<dbReference type="Pfam" id="PF25975">
    <property type="entry name" value="CzcB_C"/>
    <property type="match status" value="1"/>
</dbReference>
<comment type="similarity">
    <text evidence="1">Belongs to the membrane fusion protein (MFP) (TC 8.A.1) family.</text>
</comment>
<evidence type="ECO:0000313" key="6">
    <source>
        <dbReference type="EMBL" id="ASM76625.1"/>
    </source>
</evidence>
<feature type="domain" description="Multidrug resistance protein MdtA-like barrel-sandwich hybrid" evidence="4">
    <location>
        <begin position="67"/>
        <end position="201"/>
    </location>
</feature>
<dbReference type="NCBIfam" id="TIGR01730">
    <property type="entry name" value="RND_mfp"/>
    <property type="match status" value="1"/>
</dbReference>
<organism evidence="6 7">
    <name type="scientific">Vitreoscilla filiformis</name>
    <dbReference type="NCBI Taxonomy" id="63"/>
    <lineage>
        <taxon>Bacteria</taxon>
        <taxon>Pseudomonadati</taxon>
        <taxon>Pseudomonadota</taxon>
        <taxon>Betaproteobacteria</taxon>
        <taxon>Neisseriales</taxon>
        <taxon>Neisseriaceae</taxon>
        <taxon>Vitreoscilla</taxon>
    </lineage>
</organism>
<sequence>MNTPIVFPLRSRFSWRAAASALTVSAGLIGSAHAAPAASAVVVPVVTVQAGTTALGFELDGQIQAQRQATVAAQIGGTVQALLVKAGDAVRAGQALAHIDGRSASADLSRGDAAVAQAQAQLDNARLNAERTRELRAKGFVSQAAQDMADTQLKAAQAGLREAEAARSQAALARGFTTVTAPFDGLVQTTLLEAGDLAGPGRPVLTLYAPGALRAVVQVPASRAAAAQTATRLQVQAPDGGWVAPVRHTALPTTDPVAQTVEWRLDLPALSGAAPGQSVRVRFEGGPVAANAGAAALSVPASAVLRRGELTAVYVVQGSQFVLRAVRSGASRGGAVELLAGVKPGERVAQDAVRAGLAGAVPAAAAQ</sequence>
<reference evidence="6 7" key="1">
    <citation type="submission" date="2017-07" db="EMBL/GenBank/DDBJ databases">
        <title>Complete Genome Sequence of the cosmetic ferment Vitreoscilla filiformis (ATCC15551).</title>
        <authorList>
            <person name="Contreras S."/>
            <person name="Sagory-Zalkind P."/>
            <person name="Blanquart H."/>
            <person name="Iltis A."/>
            <person name="Morand S.C."/>
        </authorList>
    </citation>
    <scope>NUCLEOTIDE SEQUENCE [LARGE SCALE GENOMIC DNA]</scope>
    <source>
        <strain evidence="6 7">ATCC 15551</strain>
    </source>
</reference>
<evidence type="ECO:0000256" key="2">
    <source>
        <dbReference type="SAM" id="SignalP"/>
    </source>
</evidence>
<dbReference type="GO" id="GO:1990281">
    <property type="term" value="C:efflux pump complex"/>
    <property type="evidence" value="ECO:0007669"/>
    <property type="project" value="TreeGrafter"/>
</dbReference>
<dbReference type="Gene3D" id="2.40.30.170">
    <property type="match status" value="1"/>
</dbReference>
<keyword evidence="2" id="KW-0732">Signal</keyword>
<feature type="domain" description="Multidrug resistance protein MdtA-like alpha-helical hairpin" evidence="3">
    <location>
        <begin position="112"/>
        <end position="172"/>
    </location>
</feature>
<dbReference type="PANTHER" id="PTHR30469">
    <property type="entry name" value="MULTIDRUG RESISTANCE PROTEIN MDTA"/>
    <property type="match status" value="1"/>
</dbReference>
<protein>
    <submittedName>
        <fullName evidence="6">RND transporter</fullName>
    </submittedName>
</protein>
<dbReference type="RefSeq" id="WP_089415930.1">
    <property type="nucleotide sequence ID" value="NZ_CP022423.1"/>
</dbReference>
<dbReference type="AlphaFoldDB" id="A0A221KCB6"/>
<dbReference type="Gene3D" id="2.40.420.20">
    <property type="match status" value="1"/>
</dbReference>
<dbReference type="InterPro" id="IPR058625">
    <property type="entry name" value="MdtA-like_BSH"/>
</dbReference>
<evidence type="ECO:0000259" key="5">
    <source>
        <dbReference type="Pfam" id="PF25975"/>
    </source>
</evidence>
<gene>
    <name evidence="6" type="ORF">VITFI_CDS0847</name>
</gene>
<evidence type="ECO:0000256" key="1">
    <source>
        <dbReference type="ARBA" id="ARBA00009477"/>
    </source>
</evidence>
<dbReference type="InterPro" id="IPR058624">
    <property type="entry name" value="MdtA-like_HH"/>
</dbReference>
<dbReference type="SUPFAM" id="SSF111369">
    <property type="entry name" value="HlyD-like secretion proteins"/>
    <property type="match status" value="1"/>
</dbReference>